<organism evidence="1 2">
    <name type="scientific">Dorcoceras hygrometricum</name>
    <dbReference type="NCBI Taxonomy" id="472368"/>
    <lineage>
        <taxon>Eukaryota</taxon>
        <taxon>Viridiplantae</taxon>
        <taxon>Streptophyta</taxon>
        <taxon>Embryophyta</taxon>
        <taxon>Tracheophyta</taxon>
        <taxon>Spermatophyta</taxon>
        <taxon>Magnoliopsida</taxon>
        <taxon>eudicotyledons</taxon>
        <taxon>Gunneridae</taxon>
        <taxon>Pentapetalae</taxon>
        <taxon>asterids</taxon>
        <taxon>lamiids</taxon>
        <taxon>Lamiales</taxon>
        <taxon>Gesneriaceae</taxon>
        <taxon>Didymocarpoideae</taxon>
        <taxon>Trichosporeae</taxon>
        <taxon>Loxocarpinae</taxon>
        <taxon>Dorcoceras</taxon>
    </lineage>
</organism>
<dbReference type="EMBL" id="KV187364">
    <property type="protein sequence ID" value="KZT75816.1"/>
    <property type="molecule type" value="Genomic_DNA"/>
</dbReference>
<protein>
    <submittedName>
        <fullName evidence="1">Uncharacterized protein</fullName>
    </submittedName>
</protein>
<keyword evidence="2" id="KW-1185">Reference proteome</keyword>
<reference evidence="1 2" key="1">
    <citation type="journal article" date="2015" name="Proc. Natl. Acad. Sci. U.S.A.">
        <title>The resurrection genome of Boea hygrometrica: A blueprint for survival of dehydration.</title>
        <authorList>
            <person name="Xiao L."/>
            <person name="Yang G."/>
            <person name="Zhang L."/>
            <person name="Yang X."/>
            <person name="Zhao S."/>
            <person name="Ji Z."/>
            <person name="Zhou Q."/>
            <person name="Hu M."/>
            <person name="Wang Y."/>
            <person name="Chen M."/>
            <person name="Xu Y."/>
            <person name="Jin H."/>
            <person name="Xiao X."/>
            <person name="Hu G."/>
            <person name="Bao F."/>
            <person name="Hu Y."/>
            <person name="Wan P."/>
            <person name="Li L."/>
            <person name="Deng X."/>
            <person name="Kuang T."/>
            <person name="Xiang C."/>
            <person name="Zhu J.K."/>
            <person name="Oliver M.J."/>
            <person name="He Y."/>
        </authorList>
    </citation>
    <scope>NUCLEOTIDE SEQUENCE [LARGE SCALE GENOMIC DNA]</scope>
    <source>
        <strain evidence="2">cv. XS01</strain>
    </source>
</reference>
<name>A0A2Z6ZRS6_9LAMI</name>
<evidence type="ECO:0000313" key="2">
    <source>
        <dbReference type="Proteomes" id="UP000250235"/>
    </source>
</evidence>
<evidence type="ECO:0000313" key="1">
    <source>
        <dbReference type="EMBL" id="KZT75816.1"/>
    </source>
</evidence>
<gene>
    <name evidence="1" type="ORF">F511_47159</name>
</gene>
<dbReference type="AlphaFoldDB" id="A0A2Z6ZRS6"/>
<sequence>MAGRWKRRCVALLVDACCRCGATVARRSDAAGRLVRRARCAVAARRRALPPRSSWWWRRRRPPLRRVSGDVVTAGLFSSRV</sequence>
<proteinExistence type="predicted"/>
<dbReference type="Proteomes" id="UP000250235">
    <property type="component" value="Unassembled WGS sequence"/>
</dbReference>
<accession>A0A2Z6ZRS6</accession>